<evidence type="ECO:0000256" key="3">
    <source>
        <dbReference type="ARBA" id="ARBA00012093"/>
    </source>
</evidence>
<dbReference type="InterPro" id="IPR029009">
    <property type="entry name" value="ASB_dom_sf"/>
</dbReference>
<evidence type="ECO:0000313" key="13">
    <source>
        <dbReference type="Proteomes" id="UP000520011"/>
    </source>
</evidence>
<keyword evidence="6" id="KW-0479">Metal-binding</keyword>
<keyword evidence="9" id="KW-0456">Lyase</keyword>
<evidence type="ECO:0000256" key="6">
    <source>
        <dbReference type="ARBA" id="ARBA00022723"/>
    </source>
</evidence>
<keyword evidence="5" id="KW-0004">4Fe-4S</keyword>
<comment type="caution">
    <text evidence="12">The sequence shown here is derived from an EMBL/GenBank/DDBJ whole genome shotgun (WGS) entry which is preliminary data.</text>
</comment>
<keyword evidence="4" id="KW-0312">Gluconeogenesis</keyword>
<evidence type="ECO:0000256" key="2">
    <source>
        <dbReference type="ARBA" id="ARBA00008636"/>
    </source>
</evidence>
<reference evidence="12 13" key="1">
    <citation type="submission" date="2020-08" db="EMBL/GenBank/DDBJ databases">
        <title>Genomic Encyclopedia of Type Strains, Phase IV (KMG-IV): sequencing the most valuable type-strain genomes for metagenomic binning, comparative biology and taxonomic classification.</title>
        <authorList>
            <person name="Goeker M."/>
        </authorList>
    </citation>
    <scope>NUCLEOTIDE SEQUENCE [LARGE SCALE GENOMIC DNA]</scope>
    <source>
        <strain evidence="12 13">DSM 16325</strain>
    </source>
</reference>
<evidence type="ECO:0000256" key="4">
    <source>
        <dbReference type="ARBA" id="ARBA00022432"/>
    </source>
</evidence>
<dbReference type="Gene3D" id="3.30.1330.90">
    <property type="entry name" value="D-3-phosphoglycerate dehydrogenase, domain 3"/>
    <property type="match status" value="1"/>
</dbReference>
<dbReference type="EMBL" id="JACHEP010000002">
    <property type="protein sequence ID" value="MBB5323714.1"/>
    <property type="molecule type" value="Genomic_DNA"/>
</dbReference>
<protein>
    <recommendedName>
        <fullName evidence="3">L-serine ammonia-lyase</fullName>
        <ecNumber evidence="3">4.3.1.17</ecNumber>
    </recommendedName>
    <alternativeName>
        <fullName evidence="10">L-serine deaminase</fullName>
    </alternativeName>
</protein>
<sequence length="76" mass="8076">MKYKSAFDIIGPIMIGLLSSHTAGAARIGRESCSLFGRKPKWAHISFYGSFAQTGLVEVPCVKRNVTGAAKCDGDG</sequence>
<comment type="cofactor">
    <cofactor evidence="1">
        <name>[4Fe-4S] cluster</name>
        <dbReference type="ChEBI" id="CHEBI:49883"/>
    </cofactor>
</comment>
<dbReference type="GO" id="GO:0003941">
    <property type="term" value="F:L-serine ammonia-lyase activity"/>
    <property type="evidence" value="ECO:0007669"/>
    <property type="project" value="UniProtKB-EC"/>
</dbReference>
<dbReference type="SUPFAM" id="SSF143548">
    <property type="entry name" value="Serine metabolism enzymes domain"/>
    <property type="match status" value="1"/>
</dbReference>
<dbReference type="PANTHER" id="PTHR30182:SF12">
    <property type="entry name" value="L-SERINE DEHYDRATASE, BETA CHAIN-RELATED"/>
    <property type="match status" value="1"/>
</dbReference>
<accession>A0A7W8MU10</accession>
<evidence type="ECO:0000256" key="5">
    <source>
        <dbReference type="ARBA" id="ARBA00022485"/>
    </source>
</evidence>
<evidence type="ECO:0000256" key="11">
    <source>
        <dbReference type="ARBA" id="ARBA00049406"/>
    </source>
</evidence>
<keyword evidence="13" id="KW-1185">Reference proteome</keyword>
<dbReference type="PANTHER" id="PTHR30182">
    <property type="entry name" value="L-SERINE DEHYDRATASE"/>
    <property type="match status" value="1"/>
</dbReference>
<name>A0A7W8MU10_9BACL</name>
<dbReference type="Proteomes" id="UP000520011">
    <property type="component" value="Unassembled WGS sequence"/>
</dbReference>
<evidence type="ECO:0000256" key="7">
    <source>
        <dbReference type="ARBA" id="ARBA00023004"/>
    </source>
</evidence>
<dbReference type="GO" id="GO:0006094">
    <property type="term" value="P:gluconeogenesis"/>
    <property type="evidence" value="ECO:0007669"/>
    <property type="project" value="UniProtKB-KW"/>
</dbReference>
<dbReference type="GO" id="GO:0046872">
    <property type="term" value="F:metal ion binding"/>
    <property type="evidence" value="ECO:0007669"/>
    <property type="project" value="UniProtKB-KW"/>
</dbReference>
<evidence type="ECO:0000313" key="12">
    <source>
        <dbReference type="EMBL" id="MBB5323714.1"/>
    </source>
</evidence>
<evidence type="ECO:0000256" key="10">
    <source>
        <dbReference type="ARBA" id="ARBA00041766"/>
    </source>
</evidence>
<evidence type="ECO:0000256" key="1">
    <source>
        <dbReference type="ARBA" id="ARBA00001966"/>
    </source>
</evidence>
<evidence type="ECO:0000256" key="8">
    <source>
        <dbReference type="ARBA" id="ARBA00023014"/>
    </source>
</evidence>
<evidence type="ECO:0000256" key="9">
    <source>
        <dbReference type="ARBA" id="ARBA00023239"/>
    </source>
</evidence>
<gene>
    <name evidence="12" type="ORF">HNQ34_000806</name>
</gene>
<keyword evidence="8" id="KW-0411">Iron-sulfur</keyword>
<comment type="catalytic activity">
    <reaction evidence="11">
        <text>L-serine = pyruvate + NH4(+)</text>
        <dbReference type="Rhea" id="RHEA:19169"/>
        <dbReference type="ChEBI" id="CHEBI:15361"/>
        <dbReference type="ChEBI" id="CHEBI:28938"/>
        <dbReference type="ChEBI" id="CHEBI:33384"/>
        <dbReference type="EC" id="4.3.1.17"/>
    </reaction>
</comment>
<proteinExistence type="inferred from homology"/>
<dbReference type="AlphaFoldDB" id="A0A7W8MU10"/>
<organism evidence="12 13">
    <name type="scientific">Anoxybacteroides tepidamans</name>
    <dbReference type="NCBI Taxonomy" id="265948"/>
    <lineage>
        <taxon>Bacteria</taxon>
        <taxon>Bacillati</taxon>
        <taxon>Bacillota</taxon>
        <taxon>Bacilli</taxon>
        <taxon>Bacillales</taxon>
        <taxon>Anoxybacillaceae</taxon>
        <taxon>Anoxybacteroides</taxon>
    </lineage>
</organism>
<dbReference type="InterPro" id="IPR051318">
    <property type="entry name" value="Fe-S_L-Ser"/>
</dbReference>
<dbReference type="EC" id="4.3.1.17" evidence="3"/>
<comment type="similarity">
    <text evidence="2">Belongs to the iron-sulfur dependent L-serine dehydratase family.</text>
</comment>
<keyword evidence="7" id="KW-0408">Iron</keyword>
<dbReference type="GO" id="GO:0051539">
    <property type="term" value="F:4 iron, 4 sulfur cluster binding"/>
    <property type="evidence" value="ECO:0007669"/>
    <property type="project" value="UniProtKB-KW"/>
</dbReference>